<feature type="domain" description="DUF4440" evidence="2">
    <location>
        <begin position="40"/>
        <end position="145"/>
    </location>
</feature>
<keyword evidence="1" id="KW-0732">Signal</keyword>
<dbReference type="EMBL" id="CP117167">
    <property type="protein sequence ID" value="WCT13444.1"/>
    <property type="molecule type" value="Genomic_DNA"/>
</dbReference>
<dbReference type="SUPFAM" id="SSF54427">
    <property type="entry name" value="NTF2-like"/>
    <property type="match status" value="1"/>
</dbReference>
<accession>A0ABY7TB37</accession>
<feature type="chain" id="PRO_5046133573" evidence="1">
    <location>
        <begin position="19"/>
        <end position="158"/>
    </location>
</feature>
<reference evidence="3 4" key="1">
    <citation type="submission" date="2023-02" db="EMBL/GenBank/DDBJ databases">
        <title>Genome sequence of Mucilaginibacter jinjuensis strain KACC 16571.</title>
        <authorList>
            <person name="Kim S."/>
            <person name="Heo J."/>
            <person name="Kwon S.-W."/>
        </authorList>
    </citation>
    <scope>NUCLEOTIDE SEQUENCE [LARGE SCALE GENOMIC DNA]</scope>
    <source>
        <strain evidence="3 4">KACC 16571</strain>
    </source>
</reference>
<dbReference type="Proteomes" id="UP001216139">
    <property type="component" value="Chromosome"/>
</dbReference>
<dbReference type="RefSeq" id="WP_273631734.1">
    <property type="nucleotide sequence ID" value="NZ_CP117167.1"/>
</dbReference>
<dbReference type="Gene3D" id="3.10.450.50">
    <property type="match status" value="1"/>
</dbReference>
<proteinExistence type="predicted"/>
<evidence type="ECO:0000259" key="2">
    <source>
        <dbReference type="Pfam" id="PF14534"/>
    </source>
</evidence>
<evidence type="ECO:0000313" key="4">
    <source>
        <dbReference type="Proteomes" id="UP001216139"/>
    </source>
</evidence>
<name>A0ABY7TB37_9SPHI</name>
<dbReference type="InterPro" id="IPR032710">
    <property type="entry name" value="NTF2-like_dom_sf"/>
</dbReference>
<keyword evidence="4" id="KW-1185">Reference proteome</keyword>
<evidence type="ECO:0000313" key="3">
    <source>
        <dbReference type="EMBL" id="WCT13444.1"/>
    </source>
</evidence>
<sequence>MKKLTLLFVCLGMAGALFDSCESKSVHPSDFDLAVARKEIEATNKEFANLFIKGDSVGVANLYTTDAKFMDAGAPAVVGKPAIRSIMAGFMKSGLTRVDLKTTGLFGDANLLAEEGELKLYVKEQQVADEKYIVLWKKENAKWKLFRDISNSNVSEKK</sequence>
<gene>
    <name evidence="3" type="ORF">PQO05_05790</name>
</gene>
<evidence type="ECO:0000256" key="1">
    <source>
        <dbReference type="SAM" id="SignalP"/>
    </source>
</evidence>
<protein>
    <submittedName>
        <fullName evidence="3">DUF4440 domain-containing protein</fullName>
    </submittedName>
</protein>
<feature type="signal peptide" evidence="1">
    <location>
        <begin position="1"/>
        <end position="18"/>
    </location>
</feature>
<organism evidence="3 4">
    <name type="scientific">Mucilaginibacter jinjuensis</name>
    <dbReference type="NCBI Taxonomy" id="1176721"/>
    <lineage>
        <taxon>Bacteria</taxon>
        <taxon>Pseudomonadati</taxon>
        <taxon>Bacteroidota</taxon>
        <taxon>Sphingobacteriia</taxon>
        <taxon>Sphingobacteriales</taxon>
        <taxon>Sphingobacteriaceae</taxon>
        <taxon>Mucilaginibacter</taxon>
    </lineage>
</organism>
<dbReference type="InterPro" id="IPR027843">
    <property type="entry name" value="DUF4440"/>
</dbReference>
<dbReference type="Pfam" id="PF14534">
    <property type="entry name" value="DUF4440"/>
    <property type="match status" value="1"/>
</dbReference>